<dbReference type="PANTHER" id="PTHR36617">
    <property type="entry name" value="PROTEIN, PUTATIVE-RELATED"/>
    <property type="match status" value="1"/>
</dbReference>
<name>A0AAF0THH1_SOLVR</name>
<sequence length="197" mass="22992">MKWLWRFSSQEQPLWKDTINARYGMNTRWINNIATQPYGTGVWRTIRNLCPKLINKCIIKIGDGGKTLLWEEVWVGQASLKASFLDLFSLSLQKVATVKEMRDAQGWNLRQVQKGFHLTYPHYLPNLEFLIGAVLYRFTWIKTEVVVLPQGRGIETNLYAQFRCDSLKIGMVKHPEVVEFLGGRLYDCVFKYNEVLE</sequence>
<accession>A0AAF0THH1</accession>
<dbReference type="AlphaFoldDB" id="A0AAF0THH1"/>
<evidence type="ECO:0008006" key="3">
    <source>
        <dbReference type="Google" id="ProtNLM"/>
    </source>
</evidence>
<dbReference type="PANTHER" id="PTHR36617:SF16">
    <property type="entry name" value="OS04G0516500 PROTEIN"/>
    <property type="match status" value="1"/>
</dbReference>
<protein>
    <recommendedName>
        <fullName evidence="3">Reverse transcriptase zinc-binding domain-containing protein</fullName>
    </recommendedName>
</protein>
<proteinExistence type="predicted"/>
<gene>
    <name evidence="1" type="ORF">MTR67_006730</name>
</gene>
<dbReference type="Gene3D" id="3.40.50.10880">
    <property type="entry name" value="Uncharacterised protein PF01937, DUF89, domain 3"/>
    <property type="match status" value="1"/>
</dbReference>
<evidence type="ECO:0000313" key="1">
    <source>
        <dbReference type="EMBL" id="WMV13345.1"/>
    </source>
</evidence>
<keyword evidence="2" id="KW-1185">Reference proteome</keyword>
<dbReference type="Proteomes" id="UP001234989">
    <property type="component" value="Chromosome 1"/>
</dbReference>
<dbReference type="InterPro" id="IPR036075">
    <property type="entry name" value="ARMT-1-like_metal-bd_sf"/>
</dbReference>
<organism evidence="1 2">
    <name type="scientific">Solanum verrucosum</name>
    <dbReference type="NCBI Taxonomy" id="315347"/>
    <lineage>
        <taxon>Eukaryota</taxon>
        <taxon>Viridiplantae</taxon>
        <taxon>Streptophyta</taxon>
        <taxon>Embryophyta</taxon>
        <taxon>Tracheophyta</taxon>
        <taxon>Spermatophyta</taxon>
        <taxon>Magnoliopsida</taxon>
        <taxon>eudicotyledons</taxon>
        <taxon>Gunneridae</taxon>
        <taxon>Pentapetalae</taxon>
        <taxon>asterids</taxon>
        <taxon>lamiids</taxon>
        <taxon>Solanales</taxon>
        <taxon>Solanaceae</taxon>
        <taxon>Solanoideae</taxon>
        <taxon>Solaneae</taxon>
        <taxon>Solanum</taxon>
    </lineage>
</organism>
<evidence type="ECO:0000313" key="2">
    <source>
        <dbReference type="Proteomes" id="UP001234989"/>
    </source>
</evidence>
<dbReference type="EMBL" id="CP133612">
    <property type="protein sequence ID" value="WMV13345.1"/>
    <property type="molecule type" value="Genomic_DNA"/>
</dbReference>
<dbReference type="SUPFAM" id="SSF111321">
    <property type="entry name" value="AF1104-like"/>
    <property type="match status" value="1"/>
</dbReference>
<reference evidence="1" key="1">
    <citation type="submission" date="2023-08" db="EMBL/GenBank/DDBJ databases">
        <title>A de novo genome assembly of Solanum verrucosum Schlechtendal, a Mexican diploid species geographically isolated from the other diploid A-genome species in potato relatives.</title>
        <authorList>
            <person name="Hosaka K."/>
        </authorList>
    </citation>
    <scope>NUCLEOTIDE SEQUENCE</scope>
    <source>
        <tissue evidence="1">Young leaves</tissue>
    </source>
</reference>